<proteinExistence type="predicted"/>
<organism evidence="2 3">
    <name type="scientific">Dawidia cretensis</name>
    <dbReference type="NCBI Taxonomy" id="2782350"/>
    <lineage>
        <taxon>Bacteria</taxon>
        <taxon>Pseudomonadati</taxon>
        <taxon>Bacteroidota</taxon>
        <taxon>Cytophagia</taxon>
        <taxon>Cytophagales</taxon>
        <taxon>Chryseotaleaceae</taxon>
        <taxon>Dawidia</taxon>
    </lineage>
</organism>
<feature type="transmembrane region" description="Helical" evidence="1">
    <location>
        <begin position="12"/>
        <end position="32"/>
    </location>
</feature>
<name>A0AAP2GNW2_9BACT</name>
<sequence length="335" mass="36954">MRANTITSRQWLVGNIVVIVLAIFAITCVTIKKVEYEPTADAGQIAEFKVHVFLDVAEARDDARLVVGFLAPRSWNGAQNITASYTDSEETGVQTMSLIPTGTNPSQGGGLSWPAAIKQRVGIGENVLDDMEWIVFWTDKTYSVSNGQDIDVYVTFQAKTGPENLSFKPTFFVNETADGMAENEDFSELFKGDCFAVTNGTGDGIDFCELHFNAVQPLTATKDDFITVGFQGDVGPNDLVDAGVDQVFLSSMAYVRGSGRQIEVRDHTAAQQLKKQFQFGNAYAITLWPASYYSLAAGEEIEKIEYYFTNEDGSIEVKDKVEDVDVDFVYTFKCQ</sequence>
<gene>
    <name evidence="2" type="ORF">KK062_05365</name>
</gene>
<dbReference type="InterPro" id="IPR032522">
    <property type="entry name" value="DUF4961"/>
</dbReference>
<keyword evidence="3" id="KW-1185">Reference proteome</keyword>
<dbReference type="RefSeq" id="WP_254083230.1">
    <property type="nucleotide sequence ID" value="NZ_JAHESE010000003.1"/>
</dbReference>
<keyword evidence="1" id="KW-0812">Transmembrane</keyword>
<comment type="caution">
    <text evidence="2">The sequence shown here is derived from an EMBL/GenBank/DDBJ whole genome shotgun (WGS) entry which is preliminary data.</text>
</comment>
<evidence type="ECO:0000313" key="3">
    <source>
        <dbReference type="Proteomes" id="UP001319080"/>
    </source>
</evidence>
<reference evidence="2 3" key="1">
    <citation type="submission" date="2021-05" db="EMBL/GenBank/DDBJ databases">
        <title>A Polyphasic approach of four new species of the genus Ohtaekwangia: Ohtaekwangia histidinii sp. nov., Ohtaekwangia cretensis sp. nov., Ohtaekwangia indiensis sp. nov., Ohtaekwangia reichenbachii sp. nov. from diverse environment.</title>
        <authorList>
            <person name="Octaviana S."/>
        </authorList>
    </citation>
    <scope>NUCLEOTIDE SEQUENCE [LARGE SCALE GENOMIC DNA]</scope>
    <source>
        <strain evidence="2 3">PWU5</strain>
    </source>
</reference>
<accession>A0AAP2GNW2</accession>
<protein>
    <submittedName>
        <fullName evidence="2">DUF4961 domain-containing protein</fullName>
    </submittedName>
</protein>
<evidence type="ECO:0000313" key="2">
    <source>
        <dbReference type="EMBL" id="MBT1707639.1"/>
    </source>
</evidence>
<keyword evidence="1" id="KW-1133">Transmembrane helix</keyword>
<dbReference type="EMBL" id="JAHESE010000003">
    <property type="protein sequence ID" value="MBT1707639.1"/>
    <property type="molecule type" value="Genomic_DNA"/>
</dbReference>
<evidence type="ECO:0000256" key="1">
    <source>
        <dbReference type="SAM" id="Phobius"/>
    </source>
</evidence>
<keyword evidence="1" id="KW-0472">Membrane</keyword>
<dbReference type="AlphaFoldDB" id="A0AAP2GNW2"/>
<dbReference type="Pfam" id="PF16328">
    <property type="entry name" value="DUF4961"/>
    <property type="match status" value="1"/>
</dbReference>
<dbReference type="Proteomes" id="UP001319080">
    <property type="component" value="Unassembled WGS sequence"/>
</dbReference>